<protein>
    <submittedName>
        <fullName evidence="1">Uncharacterized protein</fullName>
    </submittedName>
</protein>
<evidence type="ECO:0000313" key="1">
    <source>
        <dbReference type="EMBL" id="KAB8191082.1"/>
    </source>
</evidence>
<dbReference type="OrthoDB" id="4210699at2"/>
<evidence type="ECO:0000313" key="2">
    <source>
        <dbReference type="Proteomes" id="UP000312512"/>
    </source>
</evidence>
<accession>A0A5P9Z2V3</accession>
<sequence>MDGRHPALARLDLLVGRWTAQPDVPGLGSAQVEFSWLEGGMFLRQFTDAEPPPATAPQEWRDNVPFPTVCLIGLDDATEELTMLYADARGVHRVYRTALADGEWRIWRDAPGFNQRFIGTFSADGNTVTSRWETSKDGETWELDFGITYVREAPTG</sequence>
<dbReference type="RefSeq" id="WP_139635892.1">
    <property type="nucleotide sequence ID" value="NZ_CP045572.1"/>
</dbReference>
<reference evidence="1 2" key="1">
    <citation type="submission" date="2019-10" db="EMBL/GenBank/DDBJ databases">
        <title>Nonomuraea sp. nov., isolated from Phyllanthus amarus.</title>
        <authorList>
            <person name="Klykleung N."/>
            <person name="Tanasupawat S."/>
        </authorList>
    </citation>
    <scope>NUCLEOTIDE SEQUENCE [LARGE SCALE GENOMIC DNA]</scope>
    <source>
        <strain evidence="1 2">PA1-10</strain>
    </source>
</reference>
<dbReference type="Proteomes" id="UP000312512">
    <property type="component" value="Unassembled WGS sequence"/>
</dbReference>
<dbReference type="AlphaFoldDB" id="A0A5C4VKM4"/>
<name>A0A5C4VKM4_9ACTN</name>
<comment type="caution">
    <text evidence="1">The sequence shown here is derived from an EMBL/GenBank/DDBJ whole genome shotgun (WGS) entry which is preliminary data.</text>
</comment>
<proteinExistence type="predicted"/>
<organism evidence="1 2">
    <name type="scientific">Nonomuraea phyllanthi</name>
    <dbReference type="NCBI Taxonomy" id="2219224"/>
    <lineage>
        <taxon>Bacteria</taxon>
        <taxon>Bacillati</taxon>
        <taxon>Actinomycetota</taxon>
        <taxon>Actinomycetes</taxon>
        <taxon>Streptosporangiales</taxon>
        <taxon>Streptosporangiaceae</taxon>
        <taxon>Nonomuraea</taxon>
    </lineage>
</organism>
<accession>A0A5C4VKM4</accession>
<keyword evidence="2" id="KW-1185">Reference proteome</keyword>
<dbReference type="EMBL" id="VDLX02000013">
    <property type="protein sequence ID" value="KAB8191082.1"/>
    <property type="molecule type" value="Genomic_DNA"/>
</dbReference>
<gene>
    <name evidence="1" type="ORF">FH608_031145</name>
</gene>